<dbReference type="EMBL" id="GAKP01018911">
    <property type="protein sequence ID" value="JAC40041.1"/>
    <property type="molecule type" value="Transcribed_RNA"/>
</dbReference>
<dbReference type="EMBL" id="GAKP01018906">
    <property type="protein sequence ID" value="JAC40046.1"/>
    <property type="molecule type" value="Transcribed_RNA"/>
</dbReference>
<keyword evidence="1" id="KW-1133">Transmembrane helix</keyword>
<name>A0A034V9R0_BACDO</name>
<dbReference type="EMBL" id="GAKP01018917">
    <property type="protein sequence ID" value="JAC40035.1"/>
    <property type="molecule type" value="Transcribed_RNA"/>
</dbReference>
<evidence type="ECO:0000313" key="2">
    <source>
        <dbReference type="EMBL" id="JAC40046.1"/>
    </source>
</evidence>
<dbReference type="AlphaFoldDB" id="A0A034V9R0"/>
<sequence>MYVCKQKKSSQAPGSHPPLLPILQTIKTTSKNKLQDTLYLLYQICLYVCMCVLYECIRMHMCVCLYVGGERVHPGAKCCCPRSFRFSDVGNILALCQFREIYLKLLPRLEEV</sequence>
<dbReference type="EMBL" id="GAKP01018908">
    <property type="protein sequence ID" value="JAC40044.1"/>
    <property type="molecule type" value="Transcribed_RNA"/>
</dbReference>
<dbReference type="EMBL" id="GAKP01018904">
    <property type="protein sequence ID" value="JAC40048.1"/>
    <property type="molecule type" value="Transcribed_RNA"/>
</dbReference>
<keyword evidence="1" id="KW-0812">Transmembrane</keyword>
<accession>A0A034V9R0</accession>
<organism evidence="2">
    <name type="scientific">Bactrocera dorsalis</name>
    <name type="common">Oriental fruit fly</name>
    <name type="synonym">Dacus dorsalis</name>
    <dbReference type="NCBI Taxonomy" id="27457"/>
    <lineage>
        <taxon>Eukaryota</taxon>
        <taxon>Metazoa</taxon>
        <taxon>Ecdysozoa</taxon>
        <taxon>Arthropoda</taxon>
        <taxon>Hexapoda</taxon>
        <taxon>Insecta</taxon>
        <taxon>Pterygota</taxon>
        <taxon>Neoptera</taxon>
        <taxon>Endopterygota</taxon>
        <taxon>Diptera</taxon>
        <taxon>Brachycera</taxon>
        <taxon>Muscomorpha</taxon>
        <taxon>Tephritoidea</taxon>
        <taxon>Tephritidae</taxon>
        <taxon>Bactrocera</taxon>
        <taxon>Bactrocera</taxon>
    </lineage>
</organism>
<proteinExistence type="predicted"/>
<evidence type="ECO:0000256" key="1">
    <source>
        <dbReference type="SAM" id="Phobius"/>
    </source>
</evidence>
<dbReference type="EMBL" id="GAKP01018914">
    <property type="protein sequence ID" value="JAC40038.1"/>
    <property type="molecule type" value="Transcribed_RNA"/>
</dbReference>
<keyword evidence="1" id="KW-0472">Membrane</keyword>
<protein>
    <submittedName>
        <fullName evidence="2">Uncharacterized protein</fullName>
    </submittedName>
</protein>
<reference evidence="2" key="1">
    <citation type="journal article" date="2014" name="BMC Genomics">
        <title>Characterizing the developmental transcriptome of the oriental fruit fly, Bactrocera dorsalis (Diptera: Tephritidae) through comparative genomic analysis with Drosophila melanogaster utilizing modENCODE datasets.</title>
        <authorList>
            <person name="Geib S.M."/>
            <person name="Calla B."/>
            <person name="Hall B."/>
            <person name="Hou S."/>
            <person name="Manoukis N.C."/>
        </authorList>
    </citation>
    <scope>NUCLEOTIDE SEQUENCE</scope>
    <source>
        <strain evidence="2">Punador</strain>
    </source>
</reference>
<feature type="transmembrane region" description="Helical" evidence="1">
    <location>
        <begin position="39"/>
        <end position="57"/>
    </location>
</feature>